<accession>A0ABW7VUM3</accession>
<organism evidence="1 2">
    <name type="scientific">Nocardia testacea</name>
    <dbReference type="NCBI Taxonomy" id="248551"/>
    <lineage>
        <taxon>Bacteria</taxon>
        <taxon>Bacillati</taxon>
        <taxon>Actinomycetota</taxon>
        <taxon>Actinomycetes</taxon>
        <taxon>Mycobacteriales</taxon>
        <taxon>Nocardiaceae</taxon>
        <taxon>Nocardia</taxon>
    </lineage>
</organism>
<sequence length="53" mass="5507">MNAQPESVVNTAAHLDIGDVIDPADTRAVLAAALLAQPGPPRNGRRSTGIDSW</sequence>
<name>A0ABW7VUM3_9NOCA</name>
<keyword evidence="2" id="KW-1185">Reference proteome</keyword>
<evidence type="ECO:0000313" key="1">
    <source>
        <dbReference type="EMBL" id="MFI2228467.1"/>
    </source>
</evidence>
<dbReference type="Proteomes" id="UP001611494">
    <property type="component" value="Unassembled WGS sequence"/>
</dbReference>
<proteinExistence type="predicted"/>
<evidence type="ECO:0000313" key="2">
    <source>
        <dbReference type="Proteomes" id="UP001611494"/>
    </source>
</evidence>
<comment type="caution">
    <text evidence="1">The sequence shown here is derived from an EMBL/GenBank/DDBJ whole genome shotgun (WGS) entry which is preliminary data.</text>
</comment>
<evidence type="ECO:0008006" key="3">
    <source>
        <dbReference type="Google" id="ProtNLM"/>
    </source>
</evidence>
<dbReference type="EMBL" id="JBIRYL010000001">
    <property type="protein sequence ID" value="MFI2228467.1"/>
    <property type="molecule type" value="Genomic_DNA"/>
</dbReference>
<reference evidence="1 2" key="1">
    <citation type="submission" date="2024-10" db="EMBL/GenBank/DDBJ databases">
        <title>The Natural Products Discovery Center: Release of the First 8490 Sequenced Strains for Exploring Actinobacteria Biosynthetic Diversity.</title>
        <authorList>
            <person name="Kalkreuter E."/>
            <person name="Kautsar S.A."/>
            <person name="Yang D."/>
            <person name="Bader C.D."/>
            <person name="Teijaro C.N."/>
            <person name="Fluegel L."/>
            <person name="Davis C.M."/>
            <person name="Simpson J.R."/>
            <person name="Lauterbach L."/>
            <person name="Steele A.D."/>
            <person name="Gui C."/>
            <person name="Meng S."/>
            <person name="Li G."/>
            <person name="Viehrig K."/>
            <person name="Ye F."/>
            <person name="Su P."/>
            <person name="Kiefer A.F."/>
            <person name="Nichols A."/>
            <person name="Cepeda A.J."/>
            <person name="Yan W."/>
            <person name="Fan B."/>
            <person name="Jiang Y."/>
            <person name="Adhikari A."/>
            <person name="Zheng C.-J."/>
            <person name="Schuster L."/>
            <person name="Cowan T.M."/>
            <person name="Smanski M.J."/>
            <person name="Chevrette M.G."/>
            <person name="De Carvalho L.P.S."/>
            <person name="Shen B."/>
        </authorList>
    </citation>
    <scope>NUCLEOTIDE SEQUENCE [LARGE SCALE GENOMIC DNA]</scope>
    <source>
        <strain evidence="1 2">NPDC019377</strain>
    </source>
</reference>
<gene>
    <name evidence="1" type="ORF">ACH49Z_01275</name>
</gene>
<dbReference type="RefSeq" id="WP_397058671.1">
    <property type="nucleotide sequence ID" value="NZ_JBIRYL010000001.1"/>
</dbReference>
<protein>
    <recommendedName>
        <fullName evidence="3">Acyl-CoA carboxylase subunit epsilon</fullName>
    </recommendedName>
</protein>